<keyword evidence="2" id="KW-0812">Transmembrane</keyword>
<evidence type="ECO:0000313" key="4">
    <source>
        <dbReference type="Proteomes" id="UP000295182"/>
    </source>
</evidence>
<gene>
    <name evidence="3" type="ORF">EV674_10330</name>
</gene>
<keyword evidence="4" id="KW-1185">Reference proteome</keyword>
<feature type="region of interest" description="Disordered" evidence="1">
    <location>
        <begin position="78"/>
        <end position="118"/>
    </location>
</feature>
<dbReference type="EMBL" id="SLXH01000003">
    <property type="protein sequence ID" value="TCP19801.1"/>
    <property type="molecule type" value="Genomic_DNA"/>
</dbReference>
<protein>
    <submittedName>
        <fullName evidence="3">Uncharacterized protein</fullName>
    </submittedName>
</protein>
<organism evidence="3 4">
    <name type="scientific">Simplicispira metamorpha</name>
    <dbReference type="NCBI Taxonomy" id="80881"/>
    <lineage>
        <taxon>Bacteria</taxon>
        <taxon>Pseudomonadati</taxon>
        <taxon>Pseudomonadota</taxon>
        <taxon>Betaproteobacteria</taxon>
        <taxon>Burkholderiales</taxon>
        <taxon>Comamonadaceae</taxon>
        <taxon>Simplicispira</taxon>
    </lineage>
</organism>
<evidence type="ECO:0000256" key="2">
    <source>
        <dbReference type="SAM" id="Phobius"/>
    </source>
</evidence>
<feature type="transmembrane region" description="Helical" evidence="2">
    <location>
        <begin position="12"/>
        <end position="39"/>
    </location>
</feature>
<dbReference type="AlphaFoldDB" id="A0A4R2NEU1"/>
<keyword evidence="2" id="KW-1133">Transmembrane helix</keyword>
<sequence>MNDFVAGLIRWLVRGVLLLAGLVLFVGLLVLSLVLALVWGLRFLWARLTGQPIAPWAMRVDPRTGWSTVVRTRTRWTATHTGADEAPGAAAPGKRMGVLPGADDVTDVQPREPGEPRV</sequence>
<feature type="compositionally biased region" description="Low complexity" evidence="1">
    <location>
        <begin position="78"/>
        <end position="93"/>
    </location>
</feature>
<name>A0A4R2NEU1_9BURK</name>
<comment type="caution">
    <text evidence="3">The sequence shown here is derived from an EMBL/GenBank/DDBJ whole genome shotgun (WGS) entry which is preliminary data.</text>
</comment>
<evidence type="ECO:0000256" key="1">
    <source>
        <dbReference type="SAM" id="MobiDB-lite"/>
    </source>
</evidence>
<dbReference type="Proteomes" id="UP000295182">
    <property type="component" value="Unassembled WGS sequence"/>
</dbReference>
<reference evidence="3 4" key="1">
    <citation type="submission" date="2019-03" db="EMBL/GenBank/DDBJ databases">
        <title>Genomic Encyclopedia of Type Strains, Phase IV (KMG-IV): sequencing the most valuable type-strain genomes for metagenomic binning, comparative biology and taxonomic classification.</title>
        <authorList>
            <person name="Goeker M."/>
        </authorList>
    </citation>
    <scope>NUCLEOTIDE SEQUENCE [LARGE SCALE GENOMIC DNA]</scope>
    <source>
        <strain evidence="3 4">DSM 1837</strain>
    </source>
</reference>
<keyword evidence="2" id="KW-0472">Membrane</keyword>
<proteinExistence type="predicted"/>
<feature type="compositionally biased region" description="Basic and acidic residues" evidence="1">
    <location>
        <begin position="109"/>
        <end position="118"/>
    </location>
</feature>
<accession>A0A4R2NEU1</accession>
<evidence type="ECO:0000313" key="3">
    <source>
        <dbReference type="EMBL" id="TCP19801.1"/>
    </source>
</evidence>
<dbReference type="RefSeq" id="WP_119013906.1">
    <property type="nucleotide sequence ID" value="NZ_QXNC01000024.1"/>
</dbReference>